<dbReference type="Proteomes" id="UP000198481">
    <property type="component" value="Chromosome I"/>
</dbReference>
<proteinExistence type="predicted"/>
<organism evidence="1 2">
    <name type="scientific">Pseudomonas prosekii</name>
    <dbReference type="NCBI Taxonomy" id="1148509"/>
    <lineage>
        <taxon>Bacteria</taxon>
        <taxon>Pseudomonadati</taxon>
        <taxon>Pseudomonadota</taxon>
        <taxon>Gammaproteobacteria</taxon>
        <taxon>Pseudomonadales</taxon>
        <taxon>Pseudomonadaceae</taxon>
        <taxon>Pseudomonas</taxon>
    </lineage>
</organism>
<protein>
    <submittedName>
        <fullName evidence="1">Uncharacterized protein</fullName>
    </submittedName>
</protein>
<sequence length="192" mass="21274">MSIENNNSAFMANLYVNGLPVVLNQQRLEQRLQDPRITRRERLDVEVALVDRNATSYLTVADHEDETPLLLKFALQGRGYVLRTVLRGAYDGFYITIEGGTHHLSVSDTAGASYFSISKHAVENAKFDDLQAGPAYVQLVSKRNGEAVYMANNGGKKYFMDVDPNPTGHDAFNHAPVSFVLKLVDQSAPADQ</sequence>
<reference evidence="2" key="1">
    <citation type="submission" date="2016-10" db="EMBL/GenBank/DDBJ databases">
        <authorList>
            <person name="Varghese N."/>
            <person name="Submissions S."/>
        </authorList>
    </citation>
    <scope>NUCLEOTIDE SEQUENCE [LARGE SCALE GENOMIC DNA]</scope>
    <source>
        <strain evidence="2">LMG 26867</strain>
    </source>
</reference>
<gene>
    <name evidence="1" type="ORF">SAMN05216222_3420</name>
</gene>
<evidence type="ECO:0000313" key="2">
    <source>
        <dbReference type="Proteomes" id="UP000198481"/>
    </source>
</evidence>
<name>A0A1H1YEN2_9PSED</name>
<dbReference type="EMBL" id="LT629762">
    <property type="protein sequence ID" value="SDT19729.1"/>
    <property type="molecule type" value="Genomic_DNA"/>
</dbReference>
<accession>A0A1H1YEN2</accession>
<dbReference type="RefSeq" id="WP_092277613.1">
    <property type="nucleotide sequence ID" value="NZ_LT629762.1"/>
</dbReference>
<evidence type="ECO:0000313" key="1">
    <source>
        <dbReference type="EMBL" id="SDT19729.1"/>
    </source>
</evidence>
<dbReference type="AlphaFoldDB" id="A0A1H1YEN2"/>